<evidence type="ECO:0000256" key="1">
    <source>
        <dbReference type="SAM" id="SignalP"/>
    </source>
</evidence>
<gene>
    <name evidence="3" type="ORF">PBY51_009959</name>
</gene>
<reference evidence="3 4" key="1">
    <citation type="journal article" date="2023" name="Genes (Basel)">
        <title>Chromosome-Level Genome Assembly and Circadian Gene Repertoire of the Patagonia Blennie Eleginops maclovinus-The Closest Ancestral Proxy of Antarctic Cryonotothenioids.</title>
        <authorList>
            <person name="Cheng C.C."/>
            <person name="Rivera-Colon A.G."/>
            <person name="Minhas B.F."/>
            <person name="Wilson L."/>
            <person name="Rayamajhi N."/>
            <person name="Vargas-Chacoff L."/>
            <person name="Catchen J.M."/>
        </authorList>
    </citation>
    <scope>NUCLEOTIDE SEQUENCE [LARGE SCALE GENOMIC DNA]</scope>
    <source>
        <strain evidence="3">JMC-PN-2008</strain>
    </source>
</reference>
<feature type="domain" description="DUF6729" evidence="2">
    <location>
        <begin position="3"/>
        <end position="66"/>
    </location>
</feature>
<keyword evidence="4" id="KW-1185">Reference proteome</keyword>
<keyword evidence="1" id="KW-0732">Signal</keyword>
<dbReference type="Proteomes" id="UP001346869">
    <property type="component" value="Unassembled WGS sequence"/>
</dbReference>
<evidence type="ECO:0000313" key="3">
    <source>
        <dbReference type="EMBL" id="KAK5868993.1"/>
    </source>
</evidence>
<comment type="caution">
    <text evidence="3">The sequence shown here is derived from an EMBL/GenBank/DDBJ whole genome shotgun (WGS) entry which is preliminary data.</text>
</comment>
<proteinExistence type="predicted"/>
<feature type="signal peptide" evidence="1">
    <location>
        <begin position="1"/>
        <end position="18"/>
    </location>
</feature>
<dbReference type="EMBL" id="JAUZQC010000007">
    <property type="protein sequence ID" value="KAK5868993.1"/>
    <property type="molecule type" value="Genomic_DNA"/>
</dbReference>
<reference evidence="3 4" key="2">
    <citation type="journal article" date="2023" name="Mol. Biol. Evol.">
        <title>Genomics of Secondarily Temperate Adaptation in the Only Non-Antarctic Icefish.</title>
        <authorList>
            <person name="Rivera-Colon A.G."/>
            <person name="Rayamajhi N."/>
            <person name="Minhas B.F."/>
            <person name="Madrigal G."/>
            <person name="Bilyk K.T."/>
            <person name="Yoon V."/>
            <person name="Hune M."/>
            <person name="Gregory S."/>
            <person name="Cheng C.H.C."/>
            <person name="Catchen J.M."/>
        </authorList>
    </citation>
    <scope>NUCLEOTIDE SEQUENCE [LARGE SCALE GENOMIC DNA]</scope>
    <source>
        <strain evidence="3">JMC-PN-2008</strain>
    </source>
</reference>
<protein>
    <recommendedName>
        <fullName evidence="2">DUF6729 domain-containing protein</fullName>
    </recommendedName>
</protein>
<dbReference type="Pfam" id="PF20499">
    <property type="entry name" value="DUF6729"/>
    <property type="match status" value="1"/>
</dbReference>
<evidence type="ECO:0000313" key="4">
    <source>
        <dbReference type="Proteomes" id="UP001346869"/>
    </source>
</evidence>
<dbReference type="InterPro" id="IPR046616">
    <property type="entry name" value="DUF6729"/>
</dbReference>
<dbReference type="AlphaFoldDB" id="A0AAN8AQW0"/>
<evidence type="ECO:0000259" key="2">
    <source>
        <dbReference type="Pfam" id="PF20499"/>
    </source>
</evidence>
<feature type="chain" id="PRO_5042855244" description="DUF6729 domain-containing protein" evidence="1">
    <location>
        <begin position="19"/>
        <end position="71"/>
    </location>
</feature>
<dbReference type="PANTHER" id="PTHR47773:SF1">
    <property type="entry name" value="C2H2-TYPE DOMAIN-CONTAINING PROTEIN"/>
    <property type="match status" value="1"/>
</dbReference>
<organism evidence="3 4">
    <name type="scientific">Eleginops maclovinus</name>
    <name type="common">Patagonian blennie</name>
    <name type="synonym">Eleginus maclovinus</name>
    <dbReference type="NCBI Taxonomy" id="56733"/>
    <lineage>
        <taxon>Eukaryota</taxon>
        <taxon>Metazoa</taxon>
        <taxon>Chordata</taxon>
        <taxon>Craniata</taxon>
        <taxon>Vertebrata</taxon>
        <taxon>Euteleostomi</taxon>
        <taxon>Actinopterygii</taxon>
        <taxon>Neopterygii</taxon>
        <taxon>Teleostei</taxon>
        <taxon>Neoteleostei</taxon>
        <taxon>Acanthomorphata</taxon>
        <taxon>Eupercaria</taxon>
        <taxon>Perciformes</taxon>
        <taxon>Notothenioidei</taxon>
        <taxon>Eleginopidae</taxon>
        <taxon>Eleginops</taxon>
    </lineage>
</organism>
<sequence>MWLAYSPKILMNLAPVIGSLFPAILCGKRAIDRGVVTLLSDRLNAVSMTKVQRLLQQGHNEWYMERPCLAS</sequence>
<dbReference type="PANTHER" id="PTHR47773">
    <property type="entry name" value="SI:DKEY-9I5.2-RELATED"/>
    <property type="match status" value="1"/>
</dbReference>
<accession>A0AAN8AQW0</accession>
<name>A0AAN8AQW0_ELEMC</name>